<dbReference type="PANTHER" id="PTHR43072:SF23">
    <property type="entry name" value="UPF0039 PROTEIN C11D3.02C"/>
    <property type="match status" value="1"/>
</dbReference>
<name>A0ABW5N8M4_9FLAO</name>
<dbReference type="GO" id="GO:0016746">
    <property type="term" value="F:acyltransferase activity"/>
    <property type="evidence" value="ECO:0007669"/>
    <property type="project" value="UniProtKB-KW"/>
</dbReference>
<evidence type="ECO:0000313" key="4">
    <source>
        <dbReference type="EMBL" id="MFD2590543.1"/>
    </source>
</evidence>
<keyword evidence="1 4" id="KW-0808">Transferase</keyword>
<comment type="caution">
    <text evidence="4">The sequence shown here is derived from an EMBL/GenBank/DDBJ whole genome shotgun (WGS) entry which is preliminary data.</text>
</comment>
<dbReference type="InterPro" id="IPR000182">
    <property type="entry name" value="GNAT_dom"/>
</dbReference>
<reference evidence="5" key="1">
    <citation type="journal article" date="2019" name="Int. J. Syst. Evol. Microbiol.">
        <title>The Global Catalogue of Microorganisms (GCM) 10K type strain sequencing project: providing services to taxonomists for standard genome sequencing and annotation.</title>
        <authorList>
            <consortium name="The Broad Institute Genomics Platform"/>
            <consortium name="The Broad Institute Genome Sequencing Center for Infectious Disease"/>
            <person name="Wu L."/>
            <person name="Ma J."/>
        </authorList>
    </citation>
    <scope>NUCLEOTIDE SEQUENCE [LARGE SCALE GENOMIC DNA]</scope>
    <source>
        <strain evidence="5">KCTC 42423</strain>
    </source>
</reference>
<evidence type="ECO:0000259" key="3">
    <source>
        <dbReference type="PROSITE" id="PS51186"/>
    </source>
</evidence>
<dbReference type="Proteomes" id="UP001597459">
    <property type="component" value="Unassembled WGS sequence"/>
</dbReference>
<dbReference type="Pfam" id="PF00583">
    <property type="entry name" value="Acetyltransf_1"/>
    <property type="match status" value="1"/>
</dbReference>
<dbReference type="EC" id="2.3.-.-" evidence="4"/>
<dbReference type="Gene3D" id="3.40.630.30">
    <property type="match status" value="1"/>
</dbReference>
<evidence type="ECO:0000313" key="5">
    <source>
        <dbReference type="Proteomes" id="UP001597459"/>
    </source>
</evidence>
<dbReference type="EMBL" id="JBHULX010000004">
    <property type="protein sequence ID" value="MFD2590543.1"/>
    <property type="molecule type" value="Genomic_DNA"/>
</dbReference>
<dbReference type="PANTHER" id="PTHR43072">
    <property type="entry name" value="N-ACETYLTRANSFERASE"/>
    <property type="match status" value="1"/>
</dbReference>
<dbReference type="SUPFAM" id="SSF55729">
    <property type="entry name" value="Acyl-CoA N-acyltransferases (Nat)"/>
    <property type="match status" value="1"/>
</dbReference>
<evidence type="ECO:0000256" key="2">
    <source>
        <dbReference type="ARBA" id="ARBA00023315"/>
    </source>
</evidence>
<accession>A0ABW5N8M4</accession>
<keyword evidence="5" id="KW-1185">Reference proteome</keyword>
<dbReference type="PROSITE" id="PS51186">
    <property type="entry name" value="GNAT"/>
    <property type="match status" value="1"/>
</dbReference>
<organism evidence="4 5">
    <name type="scientific">Aquimarina hainanensis</name>
    <dbReference type="NCBI Taxonomy" id="1578017"/>
    <lineage>
        <taxon>Bacteria</taxon>
        <taxon>Pseudomonadati</taxon>
        <taxon>Bacteroidota</taxon>
        <taxon>Flavobacteriia</taxon>
        <taxon>Flavobacteriales</taxon>
        <taxon>Flavobacteriaceae</taxon>
        <taxon>Aquimarina</taxon>
    </lineage>
</organism>
<evidence type="ECO:0000256" key="1">
    <source>
        <dbReference type="ARBA" id="ARBA00022679"/>
    </source>
</evidence>
<dbReference type="InterPro" id="IPR016181">
    <property type="entry name" value="Acyl_CoA_acyltransferase"/>
</dbReference>
<proteinExistence type="predicted"/>
<sequence length="159" mass="18584">MITFSHFDKEDWPDISEIYQEGINTKMATFETQLPDWSQWDQTHIQRCRIKALKNGIIIGWAALSPISKREVYKGVAEVSIYISKSFRHQKIGTHLLHTLIEESKKEGFWTLQANIFSINTASIRLHQKAGFRVVGIREKIARLDGEWYDNTLLEKRHN</sequence>
<protein>
    <submittedName>
        <fullName evidence="4">GNAT family N-acetyltransferase</fullName>
        <ecNumber evidence="4">2.3.-.-</ecNumber>
    </submittedName>
</protein>
<dbReference type="CDD" id="cd04301">
    <property type="entry name" value="NAT_SF"/>
    <property type="match status" value="1"/>
</dbReference>
<gene>
    <name evidence="4" type="ORF">ACFSTE_06830</name>
</gene>
<dbReference type="RefSeq" id="WP_176028462.1">
    <property type="nucleotide sequence ID" value="NZ_JBHSJV010000001.1"/>
</dbReference>
<keyword evidence="2 4" id="KW-0012">Acyltransferase</keyword>
<feature type="domain" description="N-acetyltransferase" evidence="3">
    <location>
        <begin position="2"/>
        <end position="155"/>
    </location>
</feature>